<evidence type="ECO:0000313" key="3">
    <source>
        <dbReference type="EMBL" id="SPD73394.1"/>
    </source>
</evidence>
<evidence type="ECO:0000259" key="2">
    <source>
        <dbReference type="SMART" id="SM01321"/>
    </source>
</evidence>
<dbReference type="SUPFAM" id="SSF48295">
    <property type="entry name" value="TrpR-like"/>
    <property type="match status" value="1"/>
</dbReference>
<dbReference type="SUPFAM" id="SSF143422">
    <property type="entry name" value="Transposase IS200-like"/>
    <property type="match status" value="1"/>
</dbReference>
<dbReference type="Gene3D" id="3.30.70.1290">
    <property type="entry name" value="Transposase IS200-like"/>
    <property type="match status" value="1"/>
</dbReference>
<gene>
    <name evidence="3" type="ORF">PITCH_A1830002</name>
</gene>
<dbReference type="Gene3D" id="1.10.1750.10">
    <property type="match status" value="1"/>
</dbReference>
<protein>
    <recommendedName>
        <fullName evidence="4">Transposase IS200-like domain-containing protein</fullName>
    </recommendedName>
</protein>
<evidence type="ECO:0000259" key="1">
    <source>
        <dbReference type="SMART" id="SM00760"/>
    </source>
</evidence>
<dbReference type="InterPro" id="IPR036515">
    <property type="entry name" value="Transposase_17_sf"/>
</dbReference>
<dbReference type="GO" id="GO:0006275">
    <property type="term" value="P:regulation of DNA replication"/>
    <property type="evidence" value="ECO:0007669"/>
    <property type="project" value="InterPro"/>
</dbReference>
<dbReference type="InterPro" id="IPR013159">
    <property type="entry name" value="DnaA_C"/>
</dbReference>
<name>A0A445MV56_9BACT</name>
<feature type="domain" description="Transposase IS200-like" evidence="2">
    <location>
        <begin position="9"/>
        <end position="123"/>
    </location>
</feature>
<dbReference type="EMBL" id="OJIN01000094">
    <property type="protein sequence ID" value="SPD73394.1"/>
    <property type="molecule type" value="Genomic_DNA"/>
</dbReference>
<dbReference type="Pfam" id="PF01797">
    <property type="entry name" value="Y1_Tnp"/>
    <property type="match status" value="1"/>
</dbReference>
<proteinExistence type="predicted"/>
<dbReference type="SMART" id="SM00760">
    <property type="entry name" value="Bac_DnaA_C"/>
    <property type="match status" value="1"/>
</dbReference>
<evidence type="ECO:0008006" key="4">
    <source>
        <dbReference type="Google" id="ProtNLM"/>
    </source>
</evidence>
<feature type="domain" description="Chromosomal replication initiator DnaA C-terminal" evidence="1">
    <location>
        <begin position="230"/>
        <end position="298"/>
    </location>
</feature>
<dbReference type="InterPro" id="IPR010921">
    <property type="entry name" value="Trp_repressor/repl_initiator"/>
</dbReference>
<dbReference type="InterPro" id="IPR002686">
    <property type="entry name" value="Transposase_17"/>
</dbReference>
<dbReference type="GO" id="GO:0006313">
    <property type="term" value="P:DNA transposition"/>
    <property type="evidence" value="ECO:0007669"/>
    <property type="project" value="InterPro"/>
</dbReference>
<organism evidence="3">
    <name type="scientific">uncultured Desulfobacterium sp</name>
    <dbReference type="NCBI Taxonomy" id="201089"/>
    <lineage>
        <taxon>Bacteria</taxon>
        <taxon>Pseudomonadati</taxon>
        <taxon>Thermodesulfobacteriota</taxon>
        <taxon>Desulfobacteria</taxon>
        <taxon>Desulfobacterales</taxon>
        <taxon>Desulfobacteriaceae</taxon>
        <taxon>Desulfobacterium</taxon>
        <taxon>environmental samples</taxon>
    </lineage>
</organism>
<dbReference type="GO" id="GO:0005524">
    <property type="term" value="F:ATP binding"/>
    <property type="evidence" value="ECO:0007669"/>
    <property type="project" value="InterPro"/>
</dbReference>
<accession>A0A445MV56</accession>
<dbReference type="PANTHER" id="PTHR34322">
    <property type="entry name" value="TRANSPOSASE, Y1_TNP DOMAIN-CONTAINING"/>
    <property type="match status" value="1"/>
</dbReference>
<dbReference type="GO" id="GO:0006270">
    <property type="term" value="P:DNA replication initiation"/>
    <property type="evidence" value="ECO:0007669"/>
    <property type="project" value="InterPro"/>
</dbReference>
<dbReference type="PANTHER" id="PTHR34322:SF2">
    <property type="entry name" value="TRANSPOSASE IS200-LIKE DOMAIN-CONTAINING PROTEIN"/>
    <property type="match status" value="1"/>
</dbReference>
<sequence length="326" mass="39205">MTRPLRIQYQDAWYHVMNRGRRGENVFETKEDYWSFIELLEELNEIFNIKVAAYCLMTNHYHLLIQTPEANLARSMRHLDGVYTQRYNKRHGFDGQLFRGRYKSILIESDSYALELVRYIHRNPLEGGLVENLQKYQWSTHKIYLSSAEKWKWLHKDYILKLFSKSIPESIRLYKQFVLKETPEHINKIFSRKNLPAIIGSKPFVDRIKEKFFNMKDFEDVPETRRLAPDISKIKFAVCKAYNIEEAELYVTKRGYFNEPRNVAVYLIRRLRNDTLKRVGWQFSIEKYSTVSSIVERVKHEMNSDKKLRNRVQALYEKIIKSQRQT</sequence>
<dbReference type="GO" id="GO:0004803">
    <property type="term" value="F:transposase activity"/>
    <property type="evidence" value="ECO:0007669"/>
    <property type="project" value="InterPro"/>
</dbReference>
<dbReference type="SMART" id="SM01321">
    <property type="entry name" value="Y1_Tnp"/>
    <property type="match status" value="1"/>
</dbReference>
<dbReference type="Pfam" id="PF08299">
    <property type="entry name" value="Bac_DnaA_C"/>
    <property type="match status" value="1"/>
</dbReference>
<reference evidence="3" key="1">
    <citation type="submission" date="2018-01" db="EMBL/GenBank/DDBJ databases">
        <authorList>
            <person name="Regsiter A."/>
            <person name="William W."/>
        </authorList>
    </citation>
    <scope>NUCLEOTIDE SEQUENCE</scope>
    <source>
        <strain evidence="3">TRIP AH-1</strain>
    </source>
</reference>
<dbReference type="GO" id="GO:0043565">
    <property type="term" value="F:sequence-specific DNA binding"/>
    <property type="evidence" value="ECO:0007669"/>
    <property type="project" value="InterPro"/>
</dbReference>
<dbReference type="AlphaFoldDB" id="A0A445MV56"/>
<dbReference type="CDD" id="cd06571">
    <property type="entry name" value="Bac_DnaA_C"/>
    <property type="match status" value="1"/>
</dbReference>